<dbReference type="RefSeq" id="WP_185294697.1">
    <property type="nucleotide sequence ID" value="NZ_AP023287.1"/>
</dbReference>
<dbReference type="Pfam" id="PF08402">
    <property type="entry name" value="TOBE_2"/>
    <property type="match status" value="1"/>
</dbReference>
<evidence type="ECO:0000256" key="8">
    <source>
        <dbReference type="ARBA" id="ARBA00050305"/>
    </source>
</evidence>
<comment type="subcellular location">
    <subcellularLocation>
        <location evidence="1">Cell inner membrane</location>
        <topology evidence="1">Peripheral membrane protein</topology>
        <orientation evidence="1">Cytoplasmic side</orientation>
    </subcellularLocation>
</comment>
<dbReference type="InterPro" id="IPR008995">
    <property type="entry name" value="Mo/tungstate-bd_C_term_dom"/>
</dbReference>
<evidence type="ECO:0000313" key="16">
    <source>
        <dbReference type="Proteomes" id="UP000515734"/>
    </source>
</evidence>
<feature type="domain" description="ABC transporter" evidence="14">
    <location>
        <begin position="2"/>
        <end position="262"/>
    </location>
</feature>
<evidence type="ECO:0000256" key="1">
    <source>
        <dbReference type="ARBA" id="ARBA00004515"/>
    </source>
</evidence>
<comment type="catalytic activity">
    <reaction evidence="8">
        <text>alpha,alpha-trehalose(out) + ATP + H2O = alpha,alpha-trehalose(in) + ADP + phosphate + H(+)</text>
        <dbReference type="Rhea" id="RHEA:75203"/>
        <dbReference type="ChEBI" id="CHEBI:15377"/>
        <dbReference type="ChEBI" id="CHEBI:15378"/>
        <dbReference type="ChEBI" id="CHEBI:16551"/>
        <dbReference type="ChEBI" id="CHEBI:30616"/>
        <dbReference type="ChEBI" id="CHEBI:43474"/>
        <dbReference type="ChEBI" id="CHEBI:456216"/>
    </reaction>
</comment>
<comment type="function">
    <text evidence="9">Part of the ABC transporter complex LpqY-SugA-SugB-SugC, which is highly specific for uptake of trehalose. Involved in the recycling of extracellular trehalose released from trehalose-containing molecules synthesized by M.tuberculosis. Trehalose uptake is essential for virulence. Responsible for energy coupling to the transport system.</text>
</comment>
<keyword evidence="2" id="KW-0813">Transport</keyword>
<evidence type="ECO:0000256" key="4">
    <source>
        <dbReference type="ARBA" id="ARBA00022741"/>
    </source>
</evidence>
<dbReference type="GO" id="GO:0016887">
    <property type="term" value="F:ATP hydrolysis activity"/>
    <property type="evidence" value="ECO:0007669"/>
    <property type="project" value="InterPro"/>
</dbReference>
<dbReference type="FunFam" id="3.40.50.300:FF:000042">
    <property type="entry name" value="Maltose/maltodextrin ABC transporter, ATP-binding protein"/>
    <property type="match status" value="1"/>
</dbReference>
<dbReference type="PANTHER" id="PTHR43875:SF15">
    <property type="entry name" value="TREHALOSE IMPORT ATP-BINDING PROTEIN SUGC"/>
    <property type="match status" value="1"/>
</dbReference>
<dbReference type="Gene3D" id="2.40.50.100">
    <property type="match status" value="1"/>
</dbReference>
<dbReference type="Pfam" id="PF00005">
    <property type="entry name" value="ABC_tran"/>
    <property type="match status" value="1"/>
</dbReference>
<name>A0A6S6NZZ8_9MYCO</name>
<reference evidence="15 16" key="1">
    <citation type="submission" date="2020-07" db="EMBL/GenBank/DDBJ databases">
        <title>Complete genome sequence of Mycolicibacterium litorale like strain isolated from cardiac implantable electronic device infection.</title>
        <authorList>
            <person name="Fukano H."/>
            <person name="Miyama H."/>
            <person name="Hoshino Y."/>
        </authorList>
    </citation>
    <scope>NUCLEOTIDE SEQUENCE [LARGE SCALE GENOMIC DNA]</scope>
    <source>
        <strain evidence="15 16">NIIDNTM18</strain>
    </source>
</reference>
<dbReference type="InterPro" id="IPR017871">
    <property type="entry name" value="ABC_transporter-like_CS"/>
</dbReference>
<evidence type="ECO:0000256" key="3">
    <source>
        <dbReference type="ARBA" id="ARBA00022475"/>
    </source>
</evidence>
<dbReference type="EMBL" id="AP023287">
    <property type="protein sequence ID" value="BCI51779.1"/>
    <property type="molecule type" value="Genomic_DNA"/>
</dbReference>
<dbReference type="InterPro" id="IPR047641">
    <property type="entry name" value="ABC_transpr_MalK/UgpC-like"/>
</dbReference>
<evidence type="ECO:0000256" key="13">
    <source>
        <dbReference type="ARBA" id="ARBA00082626"/>
    </source>
</evidence>
<evidence type="ECO:0000256" key="6">
    <source>
        <dbReference type="ARBA" id="ARBA00022967"/>
    </source>
</evidence>
<gene>
    <name evidence="15" type="ORF">NIIDNTM18_10570</name>
</gene>
<keyword evidence="6" id="KW-1278">Translocase</keyword>
<dbReference type="Proteomes" id="UP000515734">
    <property type="component" value="Chromosome"/>
</dbReference>
<keyword evidence="3" id="KW-1003">Cell membrane</keyword>
<keyword evidence="5 15" id="KW-0067">ATP-binding</keyword>
<evidence type="ECO:0000256" key="11">
    <source>
        <dbReference type="ARBA" id="ARBA00072105"/>
    </source>
</evidence>
<evidence type="ECO:0000256" key="12">
    <source>
        <dbReference type="ARBA" id="ARBA00080647"/>
    </source>
</evidence>
<evidence type="ECO:0000256" key="5">
    <source>
        <dbReference type="ARBA" id="ARBA00022840"/>
    </source>
</evidence>
<dbReference type="SUPFAM" id="SSF52540">
    <property type="entry name" value="P-loop containing nucleoside triphosphate hydrolases"/>
    <property type="match status" value="1"/>
</dbReference>
<dbReference type="PROSITE" id="PS00211">
    <property type="entry name" value="ABC_TRANSPORTER_1"/>
    <property type="match status" value="1"/>
</dbReference>
<evidence type="ECO:0000259" key="14">
    <source>
        <dbReference type="PROSITE" id="PS50893"/>
    </source>
</evidence>
<evidence type="ECO:0000256" key="2">
    <source>
        <dbReference type="ARBA" id="ARBA00022448"/>
    </source>
</evidence>
<evidence type="ECO:0000256" key="10">
    <source>
        <dbReference type="ARBA" id="ARBA00063658"/>
    </source>
</evidence>
<dbReference type="InterPro" id="IPR003593">
    <property type="entry name" value="AAA+_ATPase"/>
</dbReference>
<dbReference type="SMART" id="SM00382">
    <property type="entry name" value="AAA"/>
    <property type="match status" value="1"/>
</dbReference>
<dbReference type="InterPro" id="IPR013611">
    <property type="entry name" value="Transp-assoc_OB_typ2"/>
</dbReference>
<comment type="subunit">
    <text evidence="10">Monomer. Homodimerizes in the presence of ATP. The complex is composed of two ATP-binding proteins (SugC), two transmembrane proteins (SugA and SugB) and a solute-binding protein (LpqY).</text>
</comment>
<protein>
    <recommendedName>
        <fullName evidence="11">Trehalose import ATP-binding protein SugC</fullName>
    </recommendedName>
    <alternativeName>
        <fullName evidence="13">Nucleotide-binding domain of SugABC transporter</fullName>
    </alternativeName>
    <alternativeName>
        <fullName evidence="12">SugABC transporter ATPase SugC</fullName>
    </alternativeName>
</protein>
<evidence type="ECO:0000313" key="15">
    <source>
        <dbReference type="EMBL" id="BCI51779.1"/>
    </source>
</evidence>
<dbReference type="GO" id="GO:0005524">
    <property type="term" value="F:ATP binding"/>
    <property type="evidence" value="ECO:0007669"/>
    <property type="project" value="UniProtKB-KW"/>
</dbReference>
<dbReference type="AlphaFoldDB" id="A0A6S6NZZ8"/>
<organism evidence="15 16">
    <name type="scientific">Mycolicibacterium litorale</name>
    <dbReference type="NCBI Taxonomy" id="758802"/>
    <lineage>
        <taxon>Bacteria</taxon>
        <taxon>Bacillati</taxon>
        <taxon>Actinomycetota</taxon>
        <taxon>Actinomycetes</taxon>
        <taxon>Mycobacteriales</taxon>
        <taxon>Mycobacteriaceae</taxon>
        <taxon>Mycolicibacterium</taxon>
    </lineage>
</organism>
<evidence type="ECO:0000256" key="9">
    <source>
        <dbReference type="ARBA" id="ARBA00056091"/>
    </source>
</evidence>
<dbReference type="InterPro" id="IPR027417">
    <property type="entry name" value="P-loop_NTPase"/>
</dbReference>
<evidence type="ECO:0000256" key="7">
    <source>
        <dbReference type="ARBA" id="ARBA00023136"/>
    </source>
</evidence>
<dbReference type="Gene3D" id="3.40.50.300">
    <property type="entry name" value="P-loop containing nucleotide triphosphate hydrolases"/>
    <property type="match status" value="1"/>
</dbReference>
<dbReference type="PANTHER" id="PTHR43875">
    <property type="entry name" value="MALTODEXTRIN IMPORT ATP-BINDING PROTEIN MSMX"/>
    <property type="match status" value="1"/>
</dbReference>
<sequence>MLEITNLIKTYQGEKESRKKVAKGAVEADNTVRAIDDVSITVEEGELFTLLGPSGCGKTTTLRSVAGLERPDSGTIKVGERVLFSAGQGKAFHMPPNERGLGMVFQSYAIWPHMKVFDNVAFPLQVIPRKKRLSKKQIEQKVGAVLETMELAHLAGRQATKLSGGQQQRLALARALVTEPPLLLLDEPLSNLDAKLRESLRFELKRLQRELGITSVYVTHDQIEALALSSRIAVMKAGKVMQLGSPRDIYERPANRFVAEFIGTSNFIPGTVDRRQNGHLLVDTERGRLLVETDVQMGSGESVVLAVRPEAVTVIDDPHLSSDVPNQLHGAVITRSFVGDAVDHIIRVGDQDIRARCEPTVSHAPETKVTVQIAPASLTLVPIGD</sequence>
<accession>A0A6S6NZZ8</accession>
<dbReference type="GO" id="GO:0140359">
    <property type="term" value="F:ABC-type transporter activity"/>
    <property type="evidence" value="ECO:0007669"/>
    <property type="project" value="UniProtKB-ARBA"/>
</dbReference>
<dbReference type="SUPFAM" id="SSF50331">
    <property type="entry name" value="MOP-like"/>
    <property type="match status" value="1"/>
</dbReference>
<dbReference type="PROSITE" id="PS50893">
    <property type="entry name" value="ABC_TRANSPORTER_2"/>
    <property type="match status" value="1"/>
</dbReference>
<dbReference type="GO" id="GO:0055052">
    <property type="term" value="C:ATP-binding cassette (ABC) transporter complex, substrate-binding subunit-containing"/>
    <property type="evidence" value="ECO:0007669"/>
    <property type="project" value="TreeGrafter"/>
</dbReference>
<dbReference type="InterPro" id="IPR003439">
    <property type="entry name" value="ABC_transporter-like_ATP-bd"/>
</dbReference>
<keyword evidence="4" id="KW-0547">Nucleotide-binding</keyword>
<proteinExistence type="predicted"/>
<keyword evidence="7" id="KW-0472">Membrane</keyword>